<evidence type="ECO:0000313" key="2">
    <source>
        <dbReference type="Proteomes" id="UP000029986"/>
    </source>
</evidence>
<evidence type="ECO:0000313" key="1">
    <source>
        <dbReference type="EMBL" id="AIU73638.1"/>
    </source>
</evidence>
<accession>A0A097R4K9</accession>
<dbReference type="KEGG" id="hav:AT03_15385"/>
<dbReference type="PATRIC" id="fig|1453496.5.peg.3149"/>
<name>A0A097R4K9_HAFAL</name>
<dbReference type="EMBL" id="CP009706">
    <property type="protein sequence ID" value="AIU73638.1"/>
    <property type="molecule type" value="Genomic_DNA"/>
</dbReference>
<sequence length="88" mass="9934">MNYKNELITVWYHAIYMVTENGARREYPIYTQGNSEIDAAVRAAVSITESNSSVSNVTFKSIRIASYHEADTLDAELDAIAEEENKNE</sequence>
<proteinExistence type="predicted"/>
<dbReference type="HOGENOM" id="CLU_2464725_0_0_6"/>
<keyword evidence="2" id="KW-1185">Reference proteome</keyword>
<gene>
    <name evidence="1" type="ORF">AT03_15385</name>
</gene>
<reference evidence="1 2" key="1">
    <citation type="journal article" date="2014" name="Gut Pathog.">
        <title>Gene clusters of Hafnia alvei strain FB1 important in survival and pathogenesis: a draft genome perspective.</title>
        <authorList>
            <person name="Tan J.Y."/>
            <person name="Yin W.F."/>
            <person name="Chan K.G."/>
        </authorList>
    </citation>
    <scope>NUCLEOTIDE SEQUENCE [LARGE SCALE GENOMIC DNA]</scope>
    <source>
        <strain evidence="1 2">FB1</strain>
    </source>
</reference>
<dbReference type="RefSeq" id="WP_025797640.1">
    <property type="nucleotide sequence ID" value="NZ_CP009706.1"/>
</dbReference>
<organism evidence="1 2">
    <name type="scientific">Hafnia alvei FB1</name>
    <dbReference type="NCBI Taxonomy" id="1453496"/>
    <lineage>
        <taxon>Bacteria</taxon>
        <taxon>Pseudomonadati</taxon>
        <taxon>Pseudomonadota</taxon>
        <taxon>Gammaproteobacteria</taxon>
        <taxon>Enterobacterales</taxon>
        <taxon>Hafniaceae</taxon>
        <taxon>Hafnia</taxon>
    </lineage>
</organism>
<dbReference type="Proteomes" id="UP000029986">
    <property type="component" value="Chromosome"/>
</dbReference>
<dbReference type="AlphaFoldDB" id="A0A097R4K9"/>
<dbReference type="OrthoDB" id="9980046at2"/>
<protein>
    <submittedName>
        <fullName evidence="1">Uncharacterized protein</fullName>
    </submittedName>
</protein>